<gene>
    <name evidence="2" type="ORF">RR48_00087</name>
</gene>
<dbReference type="AlphaFoldDB" id="A0A0N1PJ70"/>
<evidence type="ECO:0008006" key="4">
    <source>
        <dbReference type="Google" id="ProtNLM"/>
    </source>
</evidence>
<dbReference type="InParanoid" id="A0A0N1PJ70"/>
<organism evidence="2 3">
    <name type="scientific">Papilio machaon</name>
    <name type="common">Old World swallowtail butterfly</name>
    <dbReference type="NCBI Taxonomy" id="76193"/>
    <lineage>
        <taxon>Eukaryota</taxon>
        <taxon>Metazoa</taxon>
        <taxon>Ecdysozoa</taxon>
        <taxon>Arthropoda</taxon>
        <taxon>Hexapoda</taxon>
        <taxon>Insecta</taxon>
        <taxon>Pterygota</taxon>
        <taxon>Neoptera</taxon>
        <taxon>Endopterygota</taxon>
        <taxon>Lepidoptera</taxon>
        <taxon>Glossata</taxon>
        <taxon>Ditrysia</taxon>
        <taxon>Papilionoidea</taxon>
        <taxon>Papilionidae</taxon>
        <taxon>Papilioninae</taxon>
        <taxon>Papilio</taxon>
    </lineage>
</organism>
<evidence type="ECO:0000313" key="3">
    <source>
        <dbReference type="Proteomes" id="UP000053240"/>
    </source>
</evidence>
<feature type="region of interest" description="Disordered" evidence="1">
    <location>
        <begin position="87"/>
        <end position="208"/>
    </location>
</feature>
<evidence type="ECO:0000256" key="1">
    <source>
        <dbReference type="SAM" id="MobiDB-lite"/>
    </source>
</evidence>
<sequence length="208" mass="23079">MFNAAVRQAQDIHCSYCRDTGHGVTGCPKFRELRWQARRGIARQRFWCYCCLGDHLVSHCQSTRACGQCGGRHHLLLCGNRNGSHSPNTRGLVTSPVRSKNAGEQWSGAMQRTSGRRDVRSPPRLRANSGRQCVQGSPTSTGGGARDSCSAPQAAAEEPCTGGARSPLHFMDWPRLERRRPHQSDHQVVSDQDRISSPRLINNHSPER</sequence>
<dbReference type="EMBL" id="LADJ01035082">
    <property type="protein sequence ID" value="KPJ21278.1"/>
    <property type="molecule type" value="Genomic_DNA"/>
</dbReference>
<feature type="compositionally biased region" description="Polar residues" evidence="1">
    <location>
        <begin position="87"/>
        <end position="113"/>
    </location>
</feature>
<name>A0A0N1PJ70_PAPMA</name>
<feature type="compositionally biased region" description="Polar residues" evidence="1">
    <location>
        <begin position="199"/>
        <end position="208"/>
    </location>
</feature>
<keyword evidence="3" id="KW-1185">Reference proteome</keyword>
<protein>
    <recommendedName>
        <fullName evidence="4">CCHC-type domain-containing protein</fullName>
    </recommendedName>
</protein>
<evidence type="ECO:0000313" key="2">
    <source>
        <dbReference type="EMBL" id="KPJ21278.1"/>
    </source>
</evidence>
<reference evidence="2 3" key="1">
    <citation type="journal article" date="2015" name="Nat. Commun.">
        <title>Outbred genome sequencing and CRISPR/Cas9 gene editing in butterflies.</title>
        <authorList>
            <person name="Li X."/>
            <person name="Fan D."/>
            <person name="Zhang W."/>
            <person name="Liu G."/>
            <person name="Zhang L."/>
            <person name="Zhao L."/>
            <person name="Fang X."/>
            <person name="Chen L."/>
            <person name="Dong Y."/>
            <person name="Chen Y."/>
            <person name="Ding Y."/>
            <person name="Zhao R."/>
            <person name="Feng M."/>
            <person name="Zhu Y."/>
            <person name="Feng Y."/>
            <person name="Jiang X."/>
            <person name="Zhu D."/>
            <person name="Xiang H."/>
            <person name="Feng X."/>
            <person name="Li S."/>
            <person name="Wang J."/>
            <person name="Zhang G."/>
            <person name="Kronforst M.R."/>
            <person name="Wang W."/>
        </authorList>
    </citation>
    <scope>NUCLEOTIDE SEQUENCE [LARGE SCALE GENOMIC DNA]</scope>
    <source>
        <strain evidence="2">Ya'a_city_454_Pm</strain>
        <tissue evidence="2">Whole body</tissue>
    </source>
</reference>
<proteinExistence type="predicted"/>
<feature type="compositionally biased region" description="Polar residues" evidence="1">
    <location>
        <begin position="129"/>
        <end position="140"/>
    </location>
</feature>
<accession>A0A0N1PJ70</accession>
<comment type="caution">
    <text evidence="2">The sequence shown here is derived from an EMBL/GenBank/DDBJ whole genome shotgun (WGS) entry which is preliminary data.</text>
</comment>
<dbReference type="Proteomes" id="UP000053240">
    <property type="component" value="Unassembled WGS sequence"/>
</dbReference>